<reference evidence="7 8" key="1">
    <citation type="submission" date="2017-11" db="EMBL/GenBank/DDBJ databases">
        <title>Xanthomonas prunicola sp. nov., a novel pathogen that affects nectarine (Prunus persica var. nectarine) trees.</title>
        <authorList>
            <person name="Lopez M."/>
            <person name="Lopez-Soriano P."/>
            <person name="Garita-Cambronero J."/>
            <person name="Beltran C."/>
            <person name="Taghouti G."/>
            <person name="Portier P."/>
            <person name="Cubero J."/>
            <person name="Fischer-Le Saux M."/>
            <person name="Marco-Noales E."/>
        </authorList>
    </citation>
    <scope>NUCLEOTIDE SEQUENCE [LARGE SCALE GENOMIC DNA]</scope>
    <source>
        <strain evidence="5 7">CFBP8353</strain>
        <strain evidence="6 8">CFBP8354</strain>
    </source>
</reference>
<dbReference type="EMBL" id="PHKV01000003">
    <property type="protein sequence ID" value="PKV12913.1"/>
    <property type="molecule type" value="Genomic_DNA"/>
</dbReference>
<gene>
    <name evidence="5" type="ORF">XpruCFBP8353_12555</name>
    <name evidence="6" type="ORF">XpruCFBP8354_12555</name>
</gene>
<dbReference type="InterPro" id="IPR044946">
    <property type="entry name" value="Restrct_endonuc_typeI_TRD_sf"/>
</dbReference>
<dbReference type="Gene3D" id="3.90.220.20">
    <property type="entry name" value="DNA methylase specificity domains"/>
    <property type="match status" value="1"/>
</dbReference>
<name>A0A2N3RKB5_9XANT</name>
<keyword evidence="5" id="KW-0540">Nuclease</keyword>
<dbReference type="PANTHER" id="PTHR30408">
    <property type="entry name" value="TYPE-1 RESTRICTION ENZYME ECOKI SPECIFICITY PROTEIN"/>
    <property type="match status" value="1"/>
</dbReference>
<dbReference type="Pfam" id="PF01420">
    <property type="entry name" value="Methylase_S"/>
    <property type="match status" value="1"/>
</dbReference>
<keyword evidence="5" id="KW-0255">Endonuclease</keyword>
<evidence type="ECO:0000256" key="3">
    <source>
        <dbReference type="ARBA" id="ARBA00023125"/>
    </source>
</evidence>
<evidence type="ECO:0000313" key="5">
    <source>
        <dbReference type="EMBL" id="PKV12913.1"/>
    </source>
</evidence>
<dbReference type="Proteomes" id="UP000233748">
    <property type="component" value="Unassembled WGS sequence"/>
</dbReference>
<dbReference type="Gene3D" id="1.10.287.1120">
    <property type="entry name" value="Bipartite methylase S protein"/>
    <property type="match status" value="1"/>
</dbReference>
<keyword evidence="5" id="KW-0378">Hydrolase</keyword>
<keyword evidence="3" id="KW-0238">DNA-binding</keyword>
<dbReference type="GO" id="GO:0009307">
    <property type="term" value="P:DNA restriction-modification system"/>
    <property type="evidence" value="ECO:0007669"/>
    <property type="project" value="UniProtKB-KW"/>
</dbReference>
<evidence type="ECO:0000313" key="8">
    <source>
        <dbReference type="Proteomes" id="UP000233748"/>
    </source>
</evidence>
<evidence type="ECO:0000313" key="6">
    <source>
        <dbReference type="EMBL" id="PKV17194.1"/>
    </source>
</evidence>
<evidence type="ECO:0000259" key="4">
    <source>
        <dbReference type="Pfam" id="PF01420"/>
    </source>
</evidence>
<dbReference type="EMBL" id="PHKW01000003">
    <property type="protein sequence ID" value="PKV17194.1"/>
    <property type="molecule type" value="Genomic_DNA"/>
</dbReference>
<keyword evidence="2" id="KW-0680">Restriction system</keyword>
<dbReference type="CDD" id="cd17291">
    <property type="entry name" value="RMtype1_S_MgeORF438P-TRD-CR_like"/>
    <property type="match status" value="1"/>
</dbReference>
<sequence length="214" mass="23367">MDVLLDELDRLIAKKRAIKQAAMQQLLTGQTSLPGFSGKWEVKKLGALAVISKGEQLHIDEFGTDGQFPHFNGGISPSGFANKFNTPANTIAISEGGNSCGYVQLVSLPFWCGGHCYSVVPQSADNRFLFHALKNQQQAIQGLRVGSGLPNVQKKSLGSFEVHLPREKSEQVAIATILSDMDAEITALETRRTKTRALKQAMMQELLTGRTRLV</sequence>
<proteinExistence type="inferred from homology"/>
<evidence type="ECO:0000256" key="1">
    <source>
        <dbReference type="ARBA" id="ARBA00010923"/>
    </source>
</evidence>
<evidence type="ECO:0000256" key="2">
    <source>
        <dbReference type="ARBA" id="ARBA00022747"/>
    </source>
</evidence>
<accession>A0A2N3RKB5</accession>
<organism evidence="5 7">
    <name type="scientific">Xanthomonas prunicola</name>
    <dbReference type="NCBI Taxonomy" id="2053930"/>
    <lineage>
        <taxon>Bacteria</taxon>
        <taxon>Pseudomonadati</taxon>
        <taxon>Pseudomonadota</taxon>
        <taxon>Gammaproteobacteria</taxon>
        <taxon>Lysobacterales</taxon>
        <taxon>Lysobacteraceae</taxon>
        <taxon>Xanthomonas</taxon>
    </lineage>
</organism>
<dbReference type="InterPro" id="IPR000055">
    <property type="entry name" value="Restrct_endonuc_typeI_TRD"/>
</dbReference>
<protein>
    <submittedName>
        <fullName evidence="5">Restriction endonuclease subunit S</fullName>
    </submittedName>
</protein>
<evidence type="ECO:0000313" key="7">
    <source>
        <dbReference type="Proteomes" id="UP000233720"/>
    </source>
</evidence>
<comment type="caution">
    <text evidence="5">The sequence shown here is derived from an EMBL/GenBank/DDBJ whole genome shotgun (WGS) entry which is preliminary data.</text>
</comment>
<dbReference type="InterPro" id="IPR052021">
    <property type="entry name" value="Type-I_RS_S_subunit"/>
</dbReference>
<dbReference type="PANTHER" id="PTHR30408:SF13">
    <property type="entry name" value="TYPE I RESTRICTION ENZYME HINDI SPECIFICITY SUBUNIT"/>
    <property type="match status" value="1"/>
</dbReference>
<dbReference type="Proteomes" id="UP000233720">
    <property type="component" value="Unassembled WGS sequence"/>
</dbReference>
<dbReference type="AlphaFoldDB" id="A0A2N3RKB5"/>
<dbReference type="SUPFAM" id="SSF116734">
    <property type="entry name" value="DNA methylase specificity domain"/>
    <property type="match status" value="1"/>
</dbReference>
<keyword evidence="8" id="KW-1185">Reference proteome</keyword>
<feature type="domain" description="Type I restriction modification DNA specificity" evidence="4">
    <location>
        <begin position="39"/>
        <end position="193"/>
    </location>
</feature>
<dbReference type="GO" id="GO:0003677">
    <property type="term" value="F:DNA binding"/>
    <property type="evidence" value="ECO:0007669"/>
    <property type="project" value="UniProtKB-KW"/>
</dbReference>
<dbReference type="GO" id="GO:0004519">
    <property type="term" value="F:endonuclease activity"/>
    <property type="evidence" value="ECO:0007669"/>
    <property type="project" value="UniProtKB-KW"/>
</dbReference>
<comment type="similarity">
    <text evidence="1">Belongs to the type-I restriction system S methylase family.</text>
</comment>